<organism evidence="1 2">
    <name type="scientific">Sunxiuqinia dokdonensis</name>
    <dbReference type="NCBI Taxonomy" id="1409788"/>
    <lineage>
        <taxon>Bacteria</taxon>
        <taxon>Pseudomonadati</taxon>
        <taxon>Bacteroidota</taxon>
        <taxon>Bacteroidia</taxon>
        <taxon>Marinilabiliales</taxon>
        <taxon>Prolixibacteraceae</taxon>
        <taxon>Sunxiuqinia</taxon>
    </lineage>
</organism>
<reference evidence="2" key="1">
    <citation type="submission" date="2015-07" db="EMBL/GenBank/DDBJ databases">
        <title>Genome sequencing of Sunxiuqinia dokdonensis strain SK.</title>
        <authorList>
            <person name="Ahn S."/>
            <person name="Kim B.-C."/>
        </authorList>
    </citation>
    <scope>NUCLEOTIDE SEQUENCE [LARGE SCALE GENOMIC DNA]</scope>
    <source>
        <strain evidence="2">SK</strain>
    </source>
</reference>
<name>A0A0L8VCU7_9BACT</name>
<evidence type="ECO:0000313" key="2">
    <source>
        <dbReference type="Proteomes" id="UP000036958"/>
    </source>
</evidence>
<dbReference type="Proteomes" id="UP000036958">
    <property type="component" value="Unassembled WGS sequence"/>
</dbReference>
<dbReference type="EMBL" id="LGIA01000033">
    <property type="protein sequence ID" value="KOH46300.1"/>
    <property type="molecule type" value="Genomic_DNA"/>
</dbReference>
<accession>A0A0L8VCU7</accession>
<gene>
    <name evidence="1" type="ORF">NC99_08940</name>
</gene>
<protein>
    <submittedName>
        <fullName evidence="1">Uncharacterized protein</fullName>
    </submittedName>
</protein>
<keyword evidence="2" id="KW-1185">Reference proteome</keyword>
<proteinExistence type="predicted"/>
<dbReference type="AlphaFoldDB" id="A0A0L8VCU7"/>
<comment type="caution">
    <text evidence="1">The sequence shown here is derived from an EMBL/GenBank/DDBJ whole genome shotgun (WGS) entry which is preliminary data.</text>
</comment>
<evidence type="ECO:0000313" key="1">
    <source>
        <dbReference type="EMBL" id="KOH46300.1"/>
    </source>
</evidence>
<sequence>MSFVLINPVFVNKSVIKPVFNHKQHATNTLILGFDEAFKSAI</sequence>
<dbReference type="STRING" id="1409788.NC99_08940"/>